<dbReference type="STRING" id="1481914.JCM19241_3318"/>
<feature type="transmembrane region" description="Helical" evidence="1">
    <location>
        <begin position="6"/>
        <end position="31"/>
    </location>
</feature>
<dbReference type="EMBL" id="BBSC01000004">
    <property type="protein sequence ID" value="GAM75406.1"/>
    <property type="molecule type" value="Genomic_DNA"/>
</dbReference>
<evidence type="ECO:0000313" key="3">
    <source>
        <dbReference type="Proteomes" id="UP000031666"/>
    </source>
</evidence>
<dbReference type="AlphaFoldDB" id="A0A0B8QA02"/>
<keyword evidence="1" id="KW-0812">Transmembrane</keyword>
<reference evidence="2 3" key="1">
    <citation type="submission" date="2015-01" db="EMBL/GenBank/DDBJ databases">
        <title>Vibrio sp. C94 JCM 19241 whole genome shotgun sequence.</title>
        <authorList>
            <person name="Sawabe T."/>
            <person name="Meirelles P."/>
            <person name="Feng G."/>
            <person name="Sayaka M."/>
            <person name="Hattori M."/>
            <person name="Ohkuma M."/>
        </authorList>
    </citation>
    <scope>NUCLEOTIDE SEQUENCE [LARGE SCALE GENOMIC DNA]</scope>
    <source>
        <strain evidence="3">JCM 19241</strain>
    </source>
</reference>
<protein>
    <submittedName>
        <fullName evidence="2">Uncharacterized protein</fullName>
    </submittedName>
</protein>
<name>A0A0B8QA02_9VIBR</name>
<evidence type="ECO:0000256" key="1">
    <source>
        <dbReference type="SAM" id="Phobius"/>
    </source>
</evidence>
<sequence>MVLIDVAMLVFTADGALKLILGSLIGLSLGLTGVGGGVLIIPVLQLFFGMGTIMLLVPLA</sequence>
<reference evidence="2 3" key="2">
    <citation type="submission" date="2015-01" db="EMBL/GenBank/DDBJ databases">
        <authorList>
            <consortium name="NBRP consortium"/>
            <person name="Sawabe T."/>
            <person name="Meirelles P."/>
            <person name="Feng G."/>
            <person name="Sayaka M."/>
            <person name="Hattori M."/>
            <person name="Ohkuma M."/>
        </authorList>
    </citation>
    <scope>NUCLEOTIDE SEQUENCE [LARGE SCALE GENOMIC DNA]</scope>
    <source>
        <strain evidence="3">JCM 19241</strain>
    </source>
</reference>
<keyword evidence="1" id="KW-1133">Transmembrane helix</keyword>
<comment type="caution">
    <text evidence="2">The sequence shown here is derived from an EMBL/GenBank/DDBJ whole genome shotgun (WGS) entry which is preliminary data.</text>
</comment>
<dbReference type="Proteomes" id="UP000031666">
    <property type="component" value="Unassembled WGS sequence"/>
</dbReference>
<accession>A0A0B8QA02</accession>
<organism evidence="2 3">
    <name type="scientific">Vibrio ishigakensis</name>
    <dbReference type="NCBI Taxonomy" id="1481914"/>
    <lineage>
        <taxon>Bacteria</taxon>
        <taxon>Pseudomonadati</taxon>
        <taxon>Pseudomonadota</taxon>
        <taxon>Gammaproteobacteria</taxon>
        <taxon>Vibrionales</taxon>
        <taxon>Vibrionaceae</taxon>
        <taxon>Vibrio</taxon>
    </lineage>
</organism>
<keyword evidence="1" id="KW-0472">Membrane</keyword>
<gene>
    <name evidence="2" type="ORF">JCM19241_3318</name>
</gene>
<evidence type="ECO:0000313" key="2">
    <source>
        <dbReference type="EMBL" id="GAM75406.1"/>
    </source>
</evidence>
<proteinExistence type="predicted"/>